<accession>A0AAW0D4S3</accession>
<dbReference type="AlphaFoldDB" id="A0AAW0D4S3"/>
<organism evidence="1 2">
    <name type="scientific">Paramarasmius palmivorus</name>
    <dbReference type="NCBI Taxonomy" id="297713"/>
    <lineage>
        <taxon>Eukaryota</taxon>
        <taxon>Fungi</taxon>
        <taxon>Dikarya</taxon>
        <taxon>Basidiomycota</taxon>
        <taxon>Agaricomycotina</taxon>
        <taxon>Agaricomycetes</taxon>
        <taxon>Agaricomycetidae</taxon>
        <taxon>Agaricales</taxon>
        <taxon>Marasmiineae</taxon>
        <taxon>Marasmiaceae</taxon>
        <taxon>Paramarasmius</taxon>
    </lineage>
</organism>
<dbReference type="EMBL" id="JAYKXP010000021">
    <property type="protein sequence ID" value="KAK7047193.1"/>
    <property type="molecule type" value="Genomic_DNA"/>
</dbReference>
<evidence type="ECO:0000313" key="2">
    <source>
        <dbReference type="Proteomes" id="UP001383192"/>
    </source>
</evidence>
<evidence type="ECO:0000313" key="1">
    <source>
        <dbReference type="EMBL" id="KAK7047193.1"/>
    </source>
</evidence>
<name>A0AAW0D4S3_9AGAR</name>
<proteinExistence type="predicted"/>
<gene>
    <name evidence="1" type="ORF">VNI00_006859</name>
</gene>
<reference evidence="1 2" key="1">
    <citation type="submission" date="2024-01" db="EMBL/GenBank/DDBJ databases">
        <title>A draft genome for a cacao thread blight-causing isolate of Paramarasmius palmivorus.</title>
        <authorList>
            <person name="Baruah I.K."/>
            <person name="Bukari Y."/>
            <person name="Amoako-Attah I."/>
            <person name="Meinhardt L.W."/>
            <person name="Bailey B.A."/>
            <person name="Cohen S.P."/>
        </authorList>
    </citation>
    <scope>NUCLEOTIDE SEQUENCE [LARGE SCALE GENOMIC DNA]</scope>
    <source>
        <strain evidence="1 2">GH-12</strain>
    </source>
</reference>
<sequence>MERVTVDMALASPLHRASSMQSWYTLLDDTYTTDNGPFYCFDTSGNLMESAHYPPWSDRVDSLEASVIPYENTNQGPMLEYSDVFAPTTLPVVPSGGDLQLNPADPGVELPSVKKPIVASDRVRAANENRRRLGKKLYHCTDFSPCTATFTARHNLKSEPFVYLT</sequence>
<keyword evidence="2" id="KW-1185">Reference proteome</keyword>
<comment type="caution">
    <text evidence="1">The sequence shown here is derived from an EMBL/GenBank/DDBJ whole genome shotgun (WGS) entry which is preliminary data.</text>
</comment>
<protein>
    <submittedName>
        <fullName evidence="1">Uncharacterized protein</fullName>
    </submittedName>
</protein>
<dbReference type="Proteomes" id="UP001383192">
    <property type="component" value="Unassembled WGS sequence"/>
</dbReference>